<dbReference type="OrthoDB" id="48317at2759"/>
<dbReference type="SUPFAM" id="SSF51735">
    <property type="entry name" value="NAD(P)-binding Rossmann-fold domains"/>
    <property type="match status" value="1"/>
</dbReference>
<dbReference type="Gene3D" id="3.40.50.720">
    <property type="entry name" value="NAD(P)-binding Rossmann-like Domain"/>
    <property type="match status" value="1"/>
</dbReference>
<proteinExistence type="predicted"/>
<dbReference type="GeneID" id="55988870"/>
<keyword evidence="4" id="KW-1185">Reference proteome</keyword>
<dbReference type="SUPFAM" id="SSF50129">
    <property type="entry name" value="GroES-like"/>
    <property type="match status" value="1"/>
</dbReference>
<dbReference type="InterPro" id="IPR011032">
    <property type="entry name" value="GroES-like_sf"/>
</dbReference>
<evidence type="ECO:0000256" key="1">
    <source>
        <dbReference type="ARBA" id="ARBA00022857"/>
    </source>
</evidence>
<dbReference type="RefSeq" id="XP_035340452.1">
    <property type="nucleotide sequence ID" value="XM_035484559.1"/>
</dbReference>
<dbReference type="GO" id="GO:0016491">
    <property type="term" value="F:oxidoreductase activity"/>
    <property type="evidence" value="ECO:0007669"/>
    <property type="project" value="InterPro"/>
</dbReference>
<evidence type="ECO:0000313" key="4">
    <source>
        <dbReference type="Proteomes" id="UP000509510"/>
    </source>
</evidence>
<evidence type="ECO:0000313" key="3">
    <source>
        <dbReference type="EMBL" id="QKX54273.1"/>
    </source>
</evidence>
<feature type="domain" description="Enoyl reductase (ER)" evidence="2">
    <location>
        <begin position="10"/>
        <end position="322"/>
    </location>
</feature>
<dbReference type="Gene3D" id="3.90.180.10">
    <property type="entry name" value="Medium-chain alcohol dehydrogenases, catalytic domain"/>
    <property type="match status" value="1"/>
</dbReference>
<dbReference type="Pfam" id="PF08240">
    <property type="entry name" value="ADH_N"/>
    <property type="match status" value="1"/>
</dbReference>
<dbReference type="InterPro" id="IPR036291">
    <property type="entry name" value="NAD(P)-bd_dom_sf"/>
</dbReference>
<reference evidence="4" key="1">
    <citation type="submission" date="2020-06" db="EMBL/GenBank/DDBJ databases">
        <title>A chromosome-scale genome assembly of Talaromyces rugulosus W13939.</title>
        <authorList>
            <person name="Wang B."/>
            <person name="Guo L."/>
            <person name="Ye K."/>
            <person name="Wang L."/>
        </authorList>
    </citation>
    <scope>NUCLEOTIDE SEQUENCE [LARGE SCALE GENOMIC DNA]</scope>
    <source>
        <strain evidence="4">W13939</strain>
    </source>
</reference>
<dbReference type="KEGG" id="trg:TRUGW13939_01358"/>
<dbReference type="AlphaFoldDB" id="A0A7H8QM69"/>
<accession>A0A7H8QM69</accession>
<dbReference type="PANTHER" id="PTHR44154:SF1">
    <property type="entry name" value="QUINONE OXIDOREDUCTASE"/>
    <property type="match status" value="1"/>
</dbReference>
<dbReference type="EMBL" id="CP055898">
    <property type="protein sequence ID" value="QKX54273.1"/>
    <property type="molecule type" value="Genomic_DNA"/>
</dbReference>
<dbReference type="SMART" id="SM00829">
    <property type="entry name" value="PKS_ER"/>
    <property type="match status" value="1"/>
</dbReference>
<organism evidence="3 4">
    <name type="scientific">Talaromyces rugulosus</name>
    <name type="common">Penicillium rugulosum</name>
    <dbReference type="NCBI Taxonomy" id="121627"/>
    <lineage>
        <taxon>Eukaryota</taxon>
        <taxon>Fungi</taxon>
        <taxon>Dikarya</taxon>
        <taxon>Ascomycota</taxon>
        <taxon>Pezizomycotina</taxon>
        <taxon>Eurotiomycetes</taxon>
        <taxon>Eurotiomycetidae</taxon>
        <taxon>Eurotiales</taxon>
        <taxon>Trichocomaceae</taxon>
        <taxon>Talaromyces</taxon>
        <taxon>Talaromyces sect. Islandici</taxon>
    </lineage>
</organism>
<dbReference type="Proteomes" id="UP000509510">
    <property type="component" value="Chromosome I"/>
</dbReference>
<dbReference type="InterPro" id="IPR013154">
    <property type="entry name" value="ADH-like_N"/>
</dbReference>
<dbReference type="Pfam" id="PF13602">
    <property type="entry name" value="ADH_zinc_N_2"/>
    <property type="match status" value="1"/>
</dbReference>
<dbReference type="CDD" id="cd08243">
    <property type="entry name" value="quinone_oxidoreductase_like_1"/>
    <property type="match status" value="1"/>
</dbReference>
<evidence type="ECO:0000259" key="2">
    <source>
        <dbReference type="SMART" id="SM00829"/>
    </source>
</evidence>
<dbReference type="InterPro" id="IPR051603">
    <property type="entry name" value="Zinc-ADH_QOR/CCCR"/>
</dbReference>
<protein>
    <recommendedName>
        <fullName evidence="2">Enoyl reductase (ER) domain-containing protein</fullName>
    </recommendedName>
</protein>
<name>A0A7H8QM69_TALRU</name>
<sequence>MKAVVIHETGGPEVLKLEQRAVPQAEAGQVLIRVKSFGLNRAEMYSRQGFSPNLTFPRILGLEATGIVEAAPGGEFAKGQVVMTAMGDMGRGCDGGYAQYTVVPVNQVQAITVPTKLGWDVLGALPEMLQVAYGVLTRSLDVKKGERLLIRGGTTSIGLTAASIATACLGAHVTATSRRADREEIICEYGADEFLLDNGKIAEHITDESQKFDKALELVGPVTLKDTLKCLKKNATVSIAGRVGNSWVIKELDILRDIPYGTKLTTYGGFTEEFMSTPLNSLISQIEAGSLKVKIGKVFHIDQIVEAHRCMDEGAAQGKVVVLTD</sequence>
<dbReference type="InterPro" id="IPR020843">
    <property type="entry name" value="ER"/>
</dbReference>
<dbReference type="PANTHER" id="PTHR44154">
    <property type="entry name" value="QUINONE OXIDOREDUCTASE"/>
    <property type="match status" value="1"/>
</dbReference>
<keyword evidence="1" id="KW-0521">NADP</keyword>
<gene>
    <name evidence="3" type="ORF">TRUGW13939_01358</name>
</gene>